<dbReference type="HOGENOM" id="CLU_775997_0_0_6"/>
<dbReference type="EMBL" id="CP003051">
    <property type="protein sequence ID" value="AGA91857.1"/>
    <property type="molecule type" value="Genomic_DNA"/>
</dbReference>
<dbReference type="GO" id="GO:0016740">
    <property type="term" value="F:transferase activity"/>
    <property type="evidence" value="ECO:0007669"/>
    <property type="project" value="InterPro"/>
</dbReference>
<dbReference type="Proteomes" id="UP000010816">
    <property type="component" value="Chromosome"/>
</dbReference>
<evidence type="ECO:0008006" key="3">
    <source>
        <dbReference type="Google" id="ProtNLM"/>
    </source>
</evidence>
<dbReference type="eggNOG" id="COG1376">
    <property type="taxonomic scope" value="Bacteria"/>
</dbReference>
<name>L0H1C2_9GAMM</name>
<dbReference type="InterPro" id="IPR005490">
    <property type="entry name" value="LD_TPept_cat_dom"/>
</dbReference>
<dbReference type="CDD" id="cd16913">
    <property type="entry name" value="YkuD_like"/>
    <property type="match status" value="1"/>
</dbReference>
<reference evidence="1 2" key="1">
    <citation type="submission" date="2011-09" db="EMBL/GenBank/DDBJ databases">
        <title>Complete sequence of chromosome of Thioflavicoccus mobilis 8321.</title>
        <authorList>
            <consortium name="US DOE Joint Genome Institute"/>
            <person name="Lucas S."/>
            <person name="Han J."/>
            <person name="Lapidus A."/>
            <person name="Cheng J.-F."/>
            <person name="Goodwin L."/>
            <person name="Pitluck S."/>
            <person name="Peters L."/>
            <person name="Ovchinnikova G."/>
            <person name="Lu M."/>
            <person name="Detter J.C."/>
            <person name="Han C."/>
            <person name="Tapia R."/>
            <person name="Land M."/>
            <person name="Hauser L."/>
            <person name="Kyrpides N."/>
            <person name="Ivanova N."/>
            <person name="Pagani I."/>
            <person name="Vogl K."/>
            <person name="Liu Z."/>
            <person name="Imhoff J."/>
            <person name="Thiel V."/>
            <person name="Frigaard N.-U."/>
            <person name="Bryant D."/>
            <person name="Woyke T."/>
        </authorList>
    </citation>
    <scope>NUCLEOTIDE SEQUENCE [LARGE SCALE GENOMIC DNA]</scope>
    <source>
        <strain evidence="1 2">8321</strain>
    </source>
</reference>
<keyword evidence="2" id="KW-1185">Reference proteome</keyword>
<proteinExistence type="predicted"/>
<sequence>MQVVEFVNLSPPQFPADFLTAMYPKHSTATAFGSFKGKLDKELRKEPQRQRLNIDGATYLGRPASAGRFAETISASHARTFLRRFAYPNPAAHSERGHRLPVADCFKRQRSIPGHRNLTSVALCLCVSLLGAGCVPIQAVKVDTVADMPNPMLNAAYSEDADATFVVEPRMAVAHKSGKIDFASESASRRTRELAQWIVSSKDNLNMPFAIVDKPNAKVYVFEADGRFQGAAPVLLGLAKGDFSTPGIGSKPLSSIPPSQRTTPAGRFVSAMGRNHKGKNILWLDYEQSLSMHAVVKGTPKDRRAERLASPTSLDNRISFGCINVPKDFFENVVTNKFSGQGGIVYILPETKEFGRS</sequence>
<dbReference type="KEGG" id="tmb:Thimo_3177"/>
<dbReference type="PATRIC" id="fig|765912.4.peg.3106"/>
<evidence type="ECO:0000313" key="1">
    <source>
        <dbReference type="EMBL" id="AGA91857.1"/>
    </source>
</evidence>
<dbReference type="AlphaFoldDB" id="L0H1C2"/>
<organism evidence="1 2">
    <name type="scientific">Thioflavicoccus mobilis 8321</name>
    <dbReference type="NCBI Taxonomy" id="765912"/>
    <lineage>
        <taxon>Bacteria</taxon>
        <taxon>Pseudomonadati</taxon>
        <taxon>Pseudomonadota</taxon>
        <taxon>Gammaproteobacteria</taxon>
        <taxon>Chromatiales</taxon>
        <taxon>Chromatiaceae</taxon>
        <taxon>Thioflavicoccus</taxon>
    </lineage>
</organism>
<evidence type="ECO:0000313" key="2">
    <source>
        <dbReference type="Proteomes" id="UP000010816"/>
    </source>
</evidence>
<protein>
    <recommendedName>
        <fullName evidence="3">YkuD domain-containing protein</fullName>
    </recommendedName>
</protein>
<accession>L0H1C2</accession>
<gene>
    <name evidence="1" type="ORF">Thimo_3177</name>
</gene>